<feature type="non-terminal residue" evidence="3">
    <location>
        <position position="153"/>
    </location>
</feature>
<dbReference type="AlphaFoldDB" id="A0A426TXJ8"/>
<evidence type="ECO:0000313" key="3">
    <source>
        <dbReference type="EMBL" id="RRR70405.1"/>
    </source>
</evidence>
<proteinExistence type="predicted"/>
<reference evidence="3 4" key="1">
    <citation type="submission" date="2018-12" db="EMBL/GenBank/DDBJ databases">
        <title>Genome Sequence of Candidatus Viridilinea halotolerans isolated from saline sulfide-rich spring.</title>
        <authorList>
            <person name="Grouzdev D.S."/>
            <person name="Burganskaya E.I."/>
            <person name="Krutkina M.S."/>
            <person name="Sukhacheva M.V."/>
            <person name="Gorlenko V.M."/>
        </authorList>
    </citation>
    <scope>NUCLEOTIDE SEQUENCE [LARGE SCALE GENOMIC DNA]</scope>
    <source>
        <strain evidence="3">Chok-6</strain>
    </source>
</reference>
<accession>A0A426TXJ8</accession>
<feature type="region of interest" description="Disordered" evidence="1">
    <location>
        <begin position="70"/>
        <end position="153"/>
    </location>
</feature>
<feature type="compositionally biased region" description="Pro residues" evidence="1">
    <location>
        <begin position="115"/>
        <end position="130"/>
    </location>
</feature>
<keyword evidence="2" id="KW-1133">Transmembrane helix</keyword>
<organism evidence="3 4">
    <name type="scientific">Candidatus Viridilinea halotolerans</name>
    <dbReference type="NCBI Taxonomy" id="2491704"/>
    <lineage>
        <taxon>Bacteria</taxon>
        <taxon>Bacillati</taxon>
        <taxon>Chloroflexota</taxon>
        <taxon>Chloroflexia</taxon>
        <taxon>Chloroflexales</taxon>
        <taxon>Chloroflexineae</taxon>
        <taxon>Oscillochloridaceae</taxon>
        <taxon>Candidatus Viridilinea</taxon>
    </lineage>
</organism>
<name>A0A426TXJ8_9CHLR</name>
<dbReference type="Proteomes" id="UP000280307">
    <property type="component" value="Unassembled WGS sequence"/>
</dbReference>
<dbReference type="EMBL" id="RSAS01000525">
    <property type="protein sequence ID" value="RRR70405.1"/>
    <property type="molecule type" value="Genomic_DNA"/>
</dbReference>
<evidence type="ECO:0000313" key="4">
    <source>
        <dbReference type="Proteomes" id="UP000280307"/>
    </source>
</evidence>
<comment type="caution">
    <text evidence="3">The sequence shown here is derived from an EMBL/GenBank/DDBJ whole genome shotgun (WGS) entry which is preliminary data.</text>
</comment>
<evidence type="ECO:0000256" key="1">
    <source>
        <dbReference type="SAM" id="MobiDB-lite"/>
    </source>
</evidence>
<keyword evidence="2" id="KW-0472">Membrane</keyword>
<feature type="compositionally biased region" description="Basic and acidic residues" evidence="1">
    <location>
        <begin position="71"/>
        <end position="94"/>
    </location>
</feature>
<gene>
    <name evidence="3" type="ORF">EI684_13360</name>
</gene>
<keyword evidence="2" id="KW-0812">Transmembrane</keyword>
<evidence type="ECO:0000256" key="2">
    <source>
        <dbReference type="SAM" id="Phobius"/>
    </source>
</evidence>
<sequence length="153" mass="17208">MYELQGNEFWLGMGYTLFWAFVLVLIGLPFALLHIYADWRDRRRGIVRPRPRPVPGGRIVDPSEWAELCEQAEREERAERAARERTTQEREISPHHALLAHAPPESAHAPRERASPPPPIAPLPPSPPITPIAHPTLVEGIPAPPNPQRLTPA</sequence>
<feature type="transmembrane region" description="Helical" evidence="2">
    <location>
        <begin position="12"/>
        <end position="36"/>
    </location>
</feature>
<protein>
    <submittedName>
        <fullName evidence="3">Uncharacterized protein</fullName>
    </submittedName>
</protein>